<sequence length="395" mass="46980">MDWNSEKYFLETSYYIGLCKIKEWGKTLLISPKVNNEEQKLDVLGMLMEALTEPENFNHLEGLTEIYFEEKWIEIETDTLVPLTLFLVIQFLMTTKQIVRMGLKKSYYNQKESLRNRIKGKILVSEQVKRNALKQRFTYTVCSYQEFGINTEGNQFIKYVLKFVKSYISNYQNDKLKDKLKNILNYNLAVFNTVEDKTFSEFKKREDNVFYKIYNTVYSLGNQILKLTHHSYENTSHKKCKYPPHWIDMSKLFELYVFKKLREQFPERGEVIYHYKANYQELDFLINSNGLKAVVDAKYKPRYNNSNPSKEDIRQLSGYARLEKIYRELNVEDNKIIPAYIIYPNTPPYHIAADNLEEVSIVEKKDKIISIGSKETKKINAYKDMYLIEIDLPYI</sequence>
<reference evidence="1 2" key="1">
    <citation type="submission" date="2015-06" db="EMBL/GenBank/DDBJ databases">
        <title>R. anatipestifer strain HXb2 is the most virulent strain so far, and the genome sequence would help us uncover the pathogenesis.</title>
        <authorList>
            <person name="Hu Q."/>
            <person name="Qi J."/>
            <person name="Bo H."/>
            <person name="Liu G."/>
            <person name="Tao M."/>
            <person name="Ding Y."/>
            <person name="Xue Y."/>
        </authorList>
    </citation>
    <scope>NUCLEOTIDE SEQUENCE [LARGE SCALE GENOMIC DNA]</scope>
    <source>
        <strain evidence="1 2">HXb2</strain>
    </source>
</reference>
<dbReference type="Proteomes" id="UP000189883">
    <property type="component" value="Chromosome"/>
</dbReference>
<dbReference type="EMBL" id="CP011859">
    <property type="protein sequence ID" value="AQY22901.1"/>
    <property type="molecule type" value="Genomic_DNA"/>
</dbReference>
<proteinExistence type="predicted"/>
<accession>A0A1S7DV20</accession>
<evidence type="ECO:0000313" key="1">
    <source>
        <dbReference type="EMBL" id="AQY22901.1"/>
    </source>
</evidence>
<dbReference type="PANTHER" id="PTHR38733:SF1">
    <property type="entry name" value="TYPE IV METHYL-DIRECTED RESTRICTION ENZYME ECOKMCRBC"/>
    <property type="match status" value="1"/>
</dbReference>
<evidence type="ECO:0000313" key="2">
    <source>
        <dbReference type="Proteomes" id="UP000189883"/>
    </source>
</evidence>
<dbReference type="PANTHER" id="PTHR38733">
    <property type="entry name" value="PROTEIN MCRC"/>
    <property type="match status" value="1"/>
</dbReference>
<dbReference type="AlphaFoldDB" id="A0A1S7DV20"/>
<protein>
    <submittedName>
        <fullName evidence="1">5-methylcytosine restriction system component-like protein</fullName>
    </submittedName>
</protein>
<name>A0A1S7DV20_RIEAN</name>
<gene>
    <name evidence="1" type="ORF">AB406_1960</name>
</gene>
<dbReference type="InterPro" id="IPR019292">
    <property type="entry name" value="McrC"/>
</dbReference>
<dbReference type="Pfam" id="PF10117">
    <property type="entry name" value="McrBC"/>
    <property type="match status" value="1"/>
</dbReference>
<dbReference type="REBASE" id="192761">
    <property type="entry name" value="RanHXbMcrBCP"/>
</dbReference>
<organism evidence="1 2">
    <name type="scientific">Riemerella anatipestifer</name>
    <name type="common">Moraxella anatipestifer</name>
    <dbReference type="NCBI Taxonomy" id="34085"/>
    <lineage>
        <taxon>Bacteria</taxon>
        <taxon>Pseudomonadati</taxon>
        <taxon>Bacteroidota</taxon>
        <taxon>Flavobacteriia</taxon>
        <taxon>Flavobacteriales</taxon>
        <taxon>Weeksellaceae</taxon>
        <taxon>Riemerella</taxon>
    </lineage>
</organism>